<dbReference type="PROSITE" id="PS51198">
    <property type="entry name" value="UVRD_HELICASE_ATP_BIND"/>
    <property type="match status" value="1"/>
</dbReference>
<feature type="domain" description="UvrD-like helicase ATP-binding" evidence="12">
    <location>
        <begin position="57"/>
        <end position="330"/>
    </location>
</feature>
<evidence type="ECO:0000256" key="9">
    <source>
        <dbReference type="ARBA" id="ARBA00034808"/>
    </source>
</evidence>
<evidence type="ECO:0000256" key="3">
    <source>
        <dbReference type="ARBA" id="ARBA00022801"/>
    </source>
</evidence>
<dbReference type="Gene3D" id="3.40.50.300">
    <property type="entry name" value="P-loop containing nucleotide triphosphate hydrolases"/>
    <property type="match status" value="2"/>
</dbReference>
<dbReference type="Pfam" id="PF00580">
    <property type="entry name" value="UvrD-helicase"/>
    <property type="match status" value="1"/>
</dbReference>
<name>A0ABS4H920_9BACL</name>
<dbReference type="PANTHER" id="PTHR11070">
    <property type="entry name" value="UVRD / RECB / PCRA DNA HELICASE FAMILY MEMBER"/>
    <property type="match status" value="1"/>
</dbReference>
<evidence type="ECO:0000256" key="7">
    <source>
        <dbReference type="ARBA" id="ARBA00023235"/>
    </source>
</evidence>
<keyword evidence="3 11" id="KW-0378">Hydrolase</keyword>
<dbReference type="CDD" id="cd17932">
    <property type="entry name" value="DEXQc_UvrD"/>
    <property type="match status" value="1"/>
</dbReference>
<feature type="domain" description="UvrD-like helicase C-terminal" evidence="13">
    <location>
        <begin position="331"/>
        <end position="603"/>
    </location>
</feature>
<sequence length="706" mass="79521">MDNNKKNPVSYYPRPWGVSEHRAVPQASNAPRETSNVLVTDDMEDAPYFRALEQKGIRLNEPQIEAVRYGEGPLLTLAGAGCGKTTVLAARTGYLISLRRVHPSSILLITFTNKAAAEMKERISKLPGITASQARSVQARTFHSFSLALLRHYGVKDDVFGEQRAQHTVLNILQRQMGMREPFAPETLLSALTSWKISGRQLEDMPASTADEINFKSVLMKYEAWKANNHKMDFDDILLRARQLLNDPEVLVPLQNKFQYVMVDEFQDTNEVQYEIIRLITEKHGNLMVVGDDDQTIYSFNGARHESILNFDKVYPDAAVITLGINYRSDSRILGLGSEIVCHNVERREKRLLSAGDQGSAPQFGRPADAEEEAEWVVSHLTEQVQQGKLTYRDIAILHRTASSSRAVFEQLIMQGIPCIQYGASPVFYDHSLVRPIIDHLRLSIDPRNFGALQSALGPLYVSKEAGMAYILAEEKKQAKKYPLIHLTGWPQLRSFQQDQVKERIKLIKKLKTMKPVYAVQEVRRAFYDKYIEAENQGVPTQYKEGVLETLDELETAARRFDTVQQFVEFADELSTRHKQMESLQKLEQANAVHLMTIHRAKGLEFPCVYLIGASEGILPHSSALAEEAQEDRKASKPSAKDGELLQAALEEERRLAYVAVTRAKSSLFITSPAYHHGKNAAVSRFLLEAFGVKNAPKEAVAASKR</sequence>
<gene>
    <name evidence="14" type="ORF">J2Z20_003485</name>
</gene>
<evidence type="ECO:0000256" key="1">
    <source>
        <dbReference type="ARBA" id="ARBA00009922"/>
    </source>
</evidence>
<feature type="binding site" evidence="11">
    <location>
        <begin position="78"/>
        <end position="85"/>
    </location>
    <ligand>
        <name>ATP</name>
        <dbReference type="ChEBI" id="CHEBI:30616"/>
    </ligand>
</feature>
<dbReference type="GO" id="GO:0016787">
    <property type="term" value="F:hydrolase activity"/>
    <property type="evidence" value="ECO:0007669"/>
    <property type="project" value="UniProtKB-KW"/>
</dbReference>
<evidence type="ECO:0000256" key="8">
    <source>
        <dbReference type="ARBA" id="ARBA00034617"/>
    </source>
</evidence>
<proteinExistence type="inferred from homology"/>
<evidence type="ECO:0000256" key="5">
    <source>
        <dbReference type="ARBA" id="ARBA00022840"/>
    </source>
</evidence>
<keyword evidence="6" id="KW-0238">DNA-binding</keyword>
<dbReference type="Proteomes" id="UP001519273">
    <property type="component" value="Unassembled WGS sequence"/>
</dbReference>
<protein>
    <recommendedName>
        <fullName evidence="9">DNA 3'-5' helicase</fullName>
        <ecNumber evidence="9">5.6.2.4</ecNumber>
    </recommendedName>
</protein>
<evidence type="ECO:0000256" key="10">
    <source>
        <dbReference type="ARBA" id="ARBA00048988"/>
    </source>
</evidence>
<comment type="similarity">
    <text evidence="1">Belongs to the helicase family. UvrD subfamily.</text>
</comment>
<dbReference type="Gene3D" id="1.10.10.160">
    <property type="match status" value="1"/>
</dbReference>
<dbReference type="InterPro" id="IPR014017">
    <property type="entry name" value="DNA_helicase_UvrD-like_C"/>
</dbReference>
<dbReference type="Pfam" id="PF13361">
    <property type="entry name" value="UvrD_C"/>
    <property type="match status" value="1"/>
</dbReference>
<evidence type="ECO:0000259" key="12">
    <source>
        <dbReference type="PROSITE" id="PS51198"/>
    </source>
</evidence>
<dbReference type="CDD" id="cd18807">
    <property type="entry name" value="SF1_C_UvrD"/>
    <property type="match status" value="1"/>
</dbReference>
<keyword evidence="2 11" id="KW-0547">Nucleotide-binding</keyword>
<dbReference type="PANTHER" id="PTHR11070:SF2">
    <property type="entry name" value="ATP-DEPENDENT DNA HELICASE SRS2"/>
    <property type="match status" value="1"/>
</dbReference>
<dbReference type="RefSeq" id="WP_209853123.1">
    <property type="nucleotide sequence ID" value="NZ_CBCRVE010000016.1"/>
</dbReference>
<keyword evidence="4 11" id="KW-0347">Helicase</keyword>
<evidence type="ECO:0000259" key="13">
    <source>
        <dbReference type="PROSITE" id="PS51217"/>
    </source>
</evidence>
<evidence type="ECO:0000256" key="11">
    <source>
        <dbReference type="PROSITE-ProRule" id="PRU00560"/>
    </source>
</evidence>
<dbReference type="EMBL" id="JAGGKP010000017">
    <property type="protein sequence ID" value="MBP1938545.1"/>
    <property type="molecule type" value="Genomic_DNA"/>
</dbReference>
<keyword evidence="7" id="KW-0413">Isomerase</keyword>
<dbReference type="InterPro" id="IPR027417">
    <property type="entry name" value="P-loop_NTPase"/>
</dbReference>
<dbReference type="PROSITE" id="PS51217">
    <property type="entry name" value="UVRD_HELICASE_CTER"/>
    <property type="match status" value="1"/>
</dbReference>
<evidence type="ECO:0000256" key="6">
    <source>
        <dbReference type="ARBA" id="ARBA00023125"/>
    </source>
</evidence>
<evidence type="ECO:0000313" key="14">
    <source>
        <dbReference type="EMBL" id="MBP1938545.1"/>
    </source>
</evidence>
<dbReference type="EC" id="5.6.2.4" evidence="9"/>
<comment type="caution">
    <text evidence="14">The sequence shown here is derived from an EMBL/GenBank/DDBJ whole genome shotgun (WGS) entry which is preliminary data.</text>
</comment>
<comment type="catalytic activity">
    <reaction evidence="10">
        <text>ATP + H2O = ADP + phosphate + H(+)</text>
        <dbReference type="Rhea" id="RHEA:13065"/>
        <dbReference type="ChEBI" id="CHEBI:15377"/>
        <dbReference type="ChEBI" id="CHEBI:15378"/>
        <dbReference type="ChEBI" id="CHEBI:30616"/>
        <dbReference type="ChEBI" id="CHEBI:43474"/>
        <dbReference type="ChEBI" id="CHEBI:456216"/>
        <dbReference type="EC" id="5.6.2.4"/>
    </reaction>
</comment>
<keyword evidence="5 11" id="KW-0067">ATP-binding</keyword>
<dbReference type="InterPro" id="IPR014016">
    <property type="entry name" value="UvrD-like_ATP-bd"/>
</dbReference>
<evidence type="ECO:0000256" key="2">
    <source>
        <dbReference type="ARBA" id="ARBA00022741"/>
    </source>
</evidence>
<keyword evidence="15" id="KW-1185">Reference proteome</keyword>
<accession>A0ABS4H920</accession>
<dbReference type="SUPFAM" id="SSF52540">
    <property type="entry name" value="P-loop containing nucleoside triphosphate hydrolases"/>
    <property type="match status" value="1"/>
</dbReference>
<organism evidence="14 15">
    <name type="scientific">Paenibacillus sediminis</name>
    <dbReference type="NCBI Taxonomy" id="664909"/>
    <lineage>
        <taxon>Bacteria</taxon>
        <taxon>Bacillati</taxon>
        <taxon>Bacillota</taxon>
        <taxon>Bacilli</taxon>
        <taxon>Bacillales</taxon>
        <taxon>Paenibacillaceae</taxon>
        <taxon>Paenibacillus</taxon>
    </lineage>
</organism>
<dbReference type="Gene3D" id="1.10.486.10">
    <property type="entry name" value="PCRA, domain 4"/>
    <property type="match status" value="1"/>
</dbReference>
<dbReference type="InterPro" id="IPR000212">
    <property type="entry name" value="DNA_helicase_UvrD/REP"/>
</dbReference>
<evidence type="ECO:0000256" key="4">
    <source>
        <dbReference type="ARBA" id="ARBA00022806"/>
    </source>
</evidence>
<reference evidence="14 15" key="1">
    <citation type="submission" date="2021-03" db="EMBL/GenBank/DDBJ databases">
        <title>Genomic Encyclopedia of Type Strains, Phase IV (KMG-IV): sequencing the most valuable type-strain genomes for metagenomic binning, comparative biology and taxonomic classification.</title>
        <authorList>
            <person name="Goeker M."/>
        </authorList>
    </citation>
    <scope>NUCLEOTIDE SEQUENCE [LARGE SCALE GENOMIC DNA]</scope>
    <source>
        <strain evidence="14 15">DSM 23491</strain>
    </source>
</reference>
<comment type="catalytic activity">
    <reaction evidence="8">
        <text>Couples ATP hydrolysis with the unwinding of duplex DNA by translocating in the 3'-5' direction.</text>
        <dbReference type="EC" id="5.6.2.4"/>
    </reaction>
</comment>
<evidence type="ECO:0000313" key="15">
    <source>
        <dbReference type="Proteomes" id="UP001519273"/>
    </source>
</evidence>
<dbReference type="InterPro" id="IPR013986">
    <property type="entry name" value="DExx_box_DNA_helicase_dom_sf"/>
</dbReference>
<dbReference type="GO" id="GO:0003678">
    <property type="term" value="F:DNA helicase activity"/>
    <property type="evidence" value="ECO:0007669"/>
    <property type="project" value="UniProtKB-EC"/>
</dbReference>